<feature type="chain" id="PRO_5047045542" evidence="3">
    <location>
        <begin position="51"/>
        <end position="335"/>
    </location>
</feature>
<dbReference type="PANTHER" id="PTHR35936:SF17">
    <property type="entry name" value="ARGININE-BINDING EXTRACELLULAR PROTEIN ARTP"/>
    <property type="match status" value="1"/>
</dbReference>
<organism evidence="5 6">
    <name type="scientific">Streptomyces cirratus</name>
    <dbReference type="NCBI Taxonomy" id="68187"/>
    <lineage>
        <taxon>Bacteria</taxon>
        <taxon>Bacillati</taxon>
        <taxon>Actinomycetota</taxon>
        <taxon>Actinomycetes</taxon>
        <taxon>Kitasatosporales</taxon>
        <taxon>Streptomycetaceae</taxon>
        <taxon>Streptomyces</taxon>
    </lineage>
</organism>
<dbReference type="SMART" id="SM00062">
    <property type="entry name" value="PBPb"/>
    <property type="match status" value="1"/>
</dbReference>
<feature type="signal peptide" evidence="3">
    <location>
        <begin position="1"/>
        <end position="50"/>
    </location>
</feature>
<dbReference type="Pfam" id="PF00497">
    <property type="entry name" value="SBP_bac_3"/>
    <property type="match status" value="1"/>
</dbReference>
<keyword evidence="6" id="KW-1185">Reference proteome</keyword>
<evidence type="ECO:0000256" key="1">
    <source>
        <dbReference type="ARBA" id="ARBA00022729"/>
    </source>
</evidence>
<dbReference type="InterPro" id="IPR001638">
    <property type="entry name" value="Solute-binding_3/MltF_N"/>
</dbReference>
<proteinExistence type="predicted"/>
<evidence type="ECO:0000256" key="2">
    <source>
        <dbReference type="SAM" id="MobiDB-lite"/>
    </source>
</evidence>
<reference evidence="6" key="1">
    <citation type="journal article" date="2019" name="Int. J. Syst. Evol. Microbiol.">
        <title>The Global Catalogue of Microorganisms (GCM) 10K type strain sequencing project: providing services to taxonomists for standard genome sequencing and annotation.</title>
        <authorList>
            <consortium name="The Broad Institute Genomics Platform"/>
            <consortium name="The Broad Institute Genome Sequencing Center for Infectious Disease"/>
            <person name="Wu L."/>
            <person name="Ma J."/>
        </authorList>
    </citation>
    <scope>NUCLEOTIDE SEQUENCE [LARGE SCALE GENOMIC DNA]</scope>
    <source>
        <strain evidence="6">JCM 4738</strain>
    </source>
</reference>
<name>A0ABQ3F2Q3_9ACTN</name>
<sequence length="335" mass="34714">MTTARRTPRNGKASPTVNLPGNGIRTRLRTTAAIALLPLLALTACGSTGAAPAPAAAQASPPPADDPVAGVRTVDSIAALLPAAVRQAATLRVGSSIGSPPSAYYPNGQDKPPAGQDIDIADAVAKVLGVRLERQGASFETILPALGSGKYDFGTGNFGVTAERLRSIDFVTYVNDGQGFAVKTGNTRLTTQVSDLTQLCGLTIGTGAGTTFEKTLTSKQGVCTDAGKKPYEVKVFAEPGAVTTALQQGRIDVVMSTINGLRHQAAQPAAQTTFLGEYHRLDVGFAFKKGSPLTPAVQAAVNELIKDGTYERILKKWGTTASAVDTSQINPAEHT</sequence>
<evidence type="ECO:0000256" key="3">
    <source>
        <dbReference type="SAM" id="SignalP"/>
    </source>
</evidence>
<dbReference type="EMBL" id="BMVP01000008">
    <property type="protein sequence ID" value="GHB67333.1"/>
    <property type="molecule type" value="Genomic_DNA"/>
</dbReference>
<keyword evidence="1 3" id="KW-0732">Signal</keyword>
<evidence type="ECO:0000313" key="5">
    <source>
        <dbReference type="EMBL" id="GHB67333.1"/>
    </source>
</evidence>
<feature type="domain" description="Solute-binding protein family 3/N-terminal" evidence="4">
    <location>
        <begin position="90"/>
        <end position="321"/>
    </location>
</feature>
<accession>A0ABQ3F2Q3</accession>
<dbReference type="Gene3D" id="3.40.190.10">
    <property type="entry name" value="Periplasmic binding protein-like II"/>
    <property type="match status" value="2"/>
</dbReference>
<dbReference type="CDD" id="cd01004">
    <property type="entry name" value="PBP2_MidA_like"/>
    <property type="match status" value="1"/>
</dbReference>
<dbReference type="SUPFAM" id="SSF53850">
    <property type="entry name" value="Periplasmic binding protein-like II"/>
    <property type="match status" value="1"/>
</dbReference>
<protein>
    <submittedName>
        <fullName evidence="5">ABC transporter substrate-binding protein</fullName>
    </submittedName>
</protein>
<feature type="region of interest" description="Disordered" evidence="2">
    <location>
        <begin position="1"/>
        <end position="23"/>
    </location>
</feature>
<gene>
    <name evidence="5" type="ORF">GCM10010347_41780</name>
</gene>
<comment type="caution">
    <text evidence="5">The sequence shown here is derived from an EMBL/GenBank/DDBJ whole genome shotgun (WGS) entry which is preliminary data.</text>
</comment>
<dbReference type="Proteomes" id="UP000642673">
    <property type="component" value="Unassembled WGS sequence"/>
</dbReference>
<evidence type="ECO:0000313" key="6">
    <source>
        <dbReference type="Proteomes" id="UP000642673"/>
    </source>
</evidence>
<dbReference type="PANTHER" id="PTHR35936">
    <property type="entry name" value="MEMBRANE-BOUND LYTIC MUREIN TRANSGLYCOSYLASE F"/>
    <property type="match status" value="1"/>
</dbReference>
<evidence type="ECO:0000259" key="4">
    <source>
        <dbReference type="SMART" id="SM00062"/>
    </source>
</evidence>